<dbReference type="PROSITE" id="PS00973">
    <property type="entry name" value="USP_2"/>
    <property type="match status" value="1"/>
</dbReference>
<feature type="region of interest" description="Disordered" evidence="6">
    <location>
        <begin position="397"/>
        <end position="422"/>
    </location>
</feature>
<dbReference type="PROSITE" id="PS50089">
    <property type="entry name" value="ZF_RING_2"/>
    <property type="match status" value="1"/>
</dbReference>
<keyword evidence="3 5" id="KW-0863">Zinc-finger</keyword>
<keyword evidence="3 5" id="KW-0479">Metal-binding</keyword>
<dbReference type="InterPro" id="IPR018200">
    <property type="entry name" value="USP_CS"/>
</dbReference>
<evidence type="ECO:0000256" key="3">
    <source>
        <dbReference type="ARBA" id="ARBA00022771"/>
    </source>
</evidence>
<reference evidence="9" key="1">
    <citation type="submission" date="2014-12" db="EMBL/GenBank/DDBJ databases">
        <title>Insight into the proteome of Arion vulgaris.</title>
        <authorList>
            <person name="Aradska J."/>
            <person name="Bulat T."/>
            <person name="Smidak R."/>
            <person name="Sarate P."/>
            <person name="Gangsoo J."/>
            <person name="Sialana F."/>
            <person name="Bilban M."/>
            <person name="Lubec G."/>
        </authorList>
    </citation>
    <scope>NUCLEOTIDE SEQUENCE</scope>
    <source>
        <tissue evidence="9">Skin</tissue>
    </source>
</reference>
<evidence type="ECO:0000256" key="2">
    <source>
        <dbReference type="ARBA" id="ARBA00012759"/>
    </source>
</evidence>
<gene>
    <name evidence="9" type="primary">ORF81514</name>
</gene>
<feature type="compositionally biased region" description="Polar residues" evidence="6">
    <location>
        <begin position="263"/>
        <end position="280"/>
    </location>
</feature>
<dbReference type="InterPro" id="IPR028889">
    <property type="entry name" value="USP"/>
</dbReference>
<name>A0A0B6ZWJ4_9EUPU</name>
<feature type="region of interest" description="Disordered" evidence="6">
    <location>
        <begin position="341"/>
        <end position="368"/>
    </location>
</feature>
<feature type="domain" description="RING-type" evidence="7">
    <location>
        <begin position="602"/>
        <end position="647"/>
    </location>
</feature>
<accession>A0A0B6ZWJ4</accession>
<proteinExistence type="predicted"/>
<dbReference type="CDD" id="cd02674">
    <property type="entry name" value="Peptidase_C19R"/>
    <property type="match status" value="1"/>
</dbReference>
<dbReference type="AlphaFoldDB" id="A0A0B6ZWJ4"/>
<protein>
    <recommendedName>
        <fullName evidence="2">ubiquitinyl hydrolase 1</fullName>
        <ecNumber evidence="2">3.4.19.12</ecNumber>
    </recommendedName>
</protein>
<dbReference type="Gene3D" id="3.90.70.10">
    <property type="entry name" value="Cysteine proteinases"/>
    <property type="match status" value="2"/>
</dbReference>
<evidence type="ECO:0000256" key="4">
    <source>
        <dbReference type="ARBA" id="ARBA00022833"/>
    </source>
</evidence>
<dbReference type="InterPro" id="IPR050185">
    <property type="entry name" value="Ub_carboxyl-term_hydrolase"/>
</dbReference>
<sequence>EKNIQMQAYTKFNTIPDRSNIRTDLIDAVPDPDSMEVDEADIDSSDEDEVELASRNSTVEECSSVPNCLRHCSSSEVVMANRAWDEYLSKNDSIIVSTFQGQFRSTVVCSECSHVSVTYEPFMYLSLPIPHAMEQQISVVYITQLKPPVRYLLNLMKTDKIGMAKKRLCEMIGQDDCDVIMAEVLDSHISRILDNNILLKYVNTFNRKIYAFEMISLETDNTVSVDARPCDHLLNNEESTSLQHDLELPSSSRTDLPYAADGQMSNQSFDSINVNSPSSRDTLDYMLSDSETCELGSQGPESSTSHFSADDDAAGECQSTSDATSTKVSWVAAEYSRSHVSWNNGRDADEGANSKEQNMASSSSPAMMDDQVNSCTSRFWLNENSTEKELAIDAEDQGSGDETLVNEACSSQNDGGSSPVLLSHSASLVNSSEASTEPDEDTLTKSGLVNSSKCFKITNSTSVTSTVSVRSCHHQISSSSSSSRTNSCGGNSSRNLSRSCPSPDGVSHAPEHKTTLLDVAARLEEDPQSYYLHRSQSDSDYDFQEEGATDVVDTSSTNAFDGEKQKTDCEDTRWSYFPGHNSAASDTQTVSIDPHADQWRSCAICLEDLLDTELLTHVMCNGVFCQNCLEMSVKHTADVSAFCCPICLRPANMCEDFVPLASTTASKPKIRTLPMSIAYRHNVRDNTGSSILQLFGHPNIIHMPSMMTGVALYSWIDHLVSPLLTSYSVMLTDGQGLTCSRCTYSWHCTGCEIAKEGEITLQPSDCLTVHVRDTLSPEQVSDMQFVHEDVTMAGLRSSEPTTIMDCFGAFTQSEILDEHNPWYCPQCEKNQCAKKTMTVWRYPDNLIIHLKRFVYQDLSSTKVDTKVIFPQNGMDVRGFLSGPSSHGLVYDLYSIVCHFGGASAGHYTCYSKHPLTSQWYYYNDETVTEQVPSESEYNSGYVLYYQRQGTAVDFTPPQTLPCFDDGLIDSGLASSSSLVNSGGSSNNHCGGSNNSMAVVLFQPPTTSVQKCDNKKEENCDGYNNEEKCTPCDYESLTVHFGSEFSGPLNTFIDEVTAGDGGKTHVAEPDSTLDFYS</sequence>
<dbReference type="SUPFAM" id="SSF54001">
    <property type="entry name" value="Cysteine proteinases"/>
    <property type="match status" value="1"/>
</dbReference>
<evidence type="ECO:0000256" key="5">
    <source>
        <dbReference type="PROSITE-ProRule" id="PRU00175"/>
    </source>
</evidence>
<feature type="region of interest" description="Disordered" evidence="6">
    <location>
        <begin position="475"/>
        <end position="510"/>
    </location>
</feature>
<dbReference type="SUPFAM" id="SSF57850">
    <property type="entry name" value="RING/U-box"/>
    <property type="match status" value="1"/>
</dbReference>
<feature type="compositionally biased region" description="Low complexity" evidence="6">
    <location>
        <begin position="475"/>
        <end position="493"/>
    </location>
</feature>
<dbReference type="PROSITE" id="PS50235">
    <property type="entry name" value="USP_3"/>
    <property type="match status" value="1"/>
</dbReference>
<dbReference type="GO" id="GO:0016579">
    <property type="term" value="P:protein deubiquitination"/>
    <property type="evidence" value="ECO:0007669"/>
    <property type="project" value="InterPro"/>
</dbReference>
<keyword evidence="4" id="KW-0862">Zinc</keyword>
<dbReference type="PANTHER" id="PTHR21646">
    <property type="entry name" value="UBIQUITIN CARBOXYL-TERMINAL HYDROLASE"/>
    <property type="match status" value="1"/>
</dbReference>
<dbReference type="Gene3D" id="3.30.40.10">
    <property type="entry name" value="Zinc/RING finger domain, C3HC4 (zinc finger)"/>
    <property type="match status" value="1"/>
</dbReference>
<dbReference type="EMBL" id="HACG01025356">
    <property type="protein sequence ID" value="CEK72221.1"/>
    <property type="molecule type" value="Transcribed_RNA"/>
</dbReference>
<evidence type="ECO:0000259" key="8">
    <source>
        <dbReference type="PROSITE" id="PS50235"/>
    </source>
</evidence>
<dbReference type="EC" id="3.4.19.12" evidence="2"/>
<evidence type="ECO:0000259" key="7">
    <source>
        <dbReference type="PROSITE" id="PS50089"/>
    </source>
</evidence>
<dbReference type="InterPro" id="IPR038765">
    <property type="entry name" value="Papain-like_cys_pep_sf"/>
</dbReference>
<dbReference type="InterPro" id="IPR001841">
    <property type="entry name" value="Znf_RING"/>
</dbReference>
<feature type="region of interest" description="Disordered" evidence="6">
    <location>
        <begin position="238"/>
        <end position="323"/>
    </location>
</feature>
<dbReference type="GO" id="GO:0004843">
    <property type="term" value="F:cysteine-type deubiquitinase activity"/>
    <property type="evidence" value="ECO:0007669"/>
    <property type="project" value="UniProtKB-EC"/>
</dbReference>
<dbReference type="InterPro" id="IPR013083">
    <property type="entry name" value="Znf_RING/FYVE/PHD"/>
</dbReference>
<organism evidence="9">
    <name type="scientific">Arion vulgaris</name>
    <dbReference type="NCBI Taxonomy" id="1028688"/>
    <lineage>
        <taxon>Eukaryota</taxon>
        <taxon>Metazoa</taxon>
        <taxon>Spiralia</taxon>
        <taxon>Lophotrochozoa</taxon>
        <taxon>Mollusca</taxon>
        <taxon>Gastropoda</taxon>
        <taxon>Heterobranchia</taxon>
        <taxon>Euthyneura</taxon>
        <taxon>Panpulmonata</taxon>
        <taxon>Eupulmonata</taxon>
        <taxon>Stylommatophora</taxon>
        <taxon>Helicina</taxon>
        <taxon>Arionoidea</taxon>
        <taxon>Arionidae</taxon>
        <taxon>Arion</taxon>
    </lineage>
</organism>
<dbReference type="InterPro" id="IPR001394">
    <property type="entry name" value="Peptidase_C19_UCH"/>
</dbReference>
<evidence type="ECO:0000256" key="6">
    <source>
        <dbReference type="SAM" id="MobiDB-lite"/>
    </source>
</evidence>
<dbReference type="Pfam" id="PF00443">
    <property type="entry name" value="UCH"/>
    <property type="match status" value="1"/>
</dbReference>
<dbReference type="PANTHER" id="PTHR21646:SF35">
    <property type="match status" value="1"/>
</dbReference>
<feature type="non-terminal residue" evidence="9">
    <location>
        <position position="1"/>
    </location>
</feature>
<evidence type="ECO:0000313" key="9">
    <source>
        <dbReference type="EMBL" id="CEK72221.1"/>
    </source>
</evidence>
<comment type="catalytic activity">
    <reaction evidence="1">
        <text>Thiol-dependent hydrolysis of ester, thioester, amide, peptide and isopeptide bonds formed by the C-terminal Gly of ubiquitin (a 76-residue protein attached to proteins as an intracellular targeting signal).</text>
        <dbReference type="EC" id="3.4.19.12"/>
    </reaction>
</comment>
<feature type="compositionally biased region" description="Polar residues" evidence="6">
    <location>
        <begin position="238"/>
        <end position="254"/>
    </location>
</feature>
<evidence type="ECO:0000256" key="1">
    <source>
        <dbReference type="ARBA" id="ARBA00000707"/>
    </source>
</evidence>
<dbReference type="GO" id="GO:0008270">
    <property type="term" value="F:zinc ion binding"/>
    <property type="evidence" value="ECO:0007669"/>
    <property type="project" value="UniProtKB-KW"/>
</dbReference>
<feature type="domain" description="USP" evidence="8">
    <location>
        <begin position="1"/>
        <end position="948"/>
    </location>
</feature>